<keyword evidence="1" id="KW-1133">Transmembrane helix</keyword>
<dbReference type="InterPro" id="IPR018763">
    <property type="entry name" value="DUF2334"/>
</dbReference>
<evidence type="ECO:0008006" key="4">
    <source>
        <dbReference type="Google" id="ProtNLM"/>
    </source>
</evidence>
<keyword evidence="1" id="KW-0472">Membrane</keyword>
<name>A0A2S5G6S1_9BACL</name>
<dbReference type="EMBL" id="PREZ01000010">
    <property type="protein sequence ID" value="PPA68643.1"/>
    <property type="molecule type" value="Genomic_DNA"/>
</dbReference>
<keyword evidence="3" id="KW-1185">Reference proteome</keyword>
<evidence type="ECO:0000313" key="2">
    <source>
        <dbReference type="EMBL" id="PPA68643.1"/>
    </source>
</evidence>
<dbReference type="Proteomes" id="UP000239047">
    <property type="component" value="Unassembled WGS sequence"/>
</dbReference>
<protein>
    <recommendedName>
        <fullName evidence="4">DUF2334 domain-containing protein</fullName>
    </recommendedName>
</protein>
<dbReference type="CDD" id="cd10923">
    <property type="entry name" value="CE4_COG5298"/>
    <property type="match status" value="1"/>
</dbReference>
<dbReference type="SUPFAM" id="SSF88713">
    <property type="entry name" value="Glycoside hydrolase/deacetylase"/>
    <property type="match status" value="1"/>
</dbReference>
<evidence type="ECO:0000313" key="3">
    <source>
        <dbReference type="Proteomes" id="UP000239047"/>
    </source>
</evidence>
<dbReference type="GO" id="GO:0005975">
    <property type="term" value="P:carbohydrate metabolic process"/>
    <property type="evidence" value="ECO:0007669"/>
    <property type="project" value="InterPro"/>
</dbReference>
<sequence>MGGMKMNNSKTTKRKCLAAAFIITLLFSIFLSTPQSIAEVKEEQAKIVVVYTSKENEINEYQRQLDMLLGHFSKDITFISSAEVEKKDLENATHLIYYGQKKSRLPETFPALLEEYTGPFLAIGYNTEQLGAHFDFIQSHGEIAIDQLYFTNDPNTLLNASYGKAIKVNIKGNTEILVEATKGYEDSIEPILVKNQNHYYFAIDDIALNETIFLGEILHTLFETGERSSSRPAYLRLEDVHPLVDPVPLQEIAEILKGKNIPYMIAVIPVYTSPQTGEKHYFSDSPALLKVLKQMQKDGASIVLHGYTHQYRSSETGEGFEFWDVENNLPVYASSDEEFNLKEKSEFKTAEEYEKYMDGLKQFEREYIQTKLTRGIQELVNYGLHPLAFEAPHYTMSQNGYQVVSDYFSTYVGQVQLSDEDWRTMDGTPYISTPSFLNGMELLPETLGFIEEDNPNSLKDIQSKSERIQMTENGIAAAFYHPYLGSEGLYDVLNEMERIPHLEWIDLKQRDISVQADNVSIYTINGEVIADVKNGALLMTSWDFSMYHIKGFLKTAIWGMAILGGVAVWLFVVFTIHLQTRSTKMEG</sequence>
<organism evidence="2 3">
    <name type="scientific">Jeotgalibacillus proteolyticus</name>
    <dbReference type="NCBI Taxonomy" id="2082395"/>
    <lineage>
        <taxon>Bacteria</taxon>
        <taxon>Bacillati</taxon>
        <taxon>Bacillota</taxon>
        <taxon>Bacilli</taxon>
        <taxon>Bacillales</taxon>
        <taxon>Caryophanaceae</taxon>
        <taxon>Jeotgalibacillus</taxon>
    </lineage>
</organism>
<comment type="caution">
    <text evidence="2">The sequence shown here is derived from an EMBL/GenBank/DDBJ whole genome shotgun (WGS) entry which is preliminary data.</text>
</comment>
<dbReference type="AlphaFoldDB" id="A0A2S5G6S1"/>
<proteinExistence type="predicted"/>
<dbReference type="Pfam" id="PF10096">
    <property type="entry name" value="DUF2334"/>
    <property type="match status" value="1"/>
</dbReference>
<evidence type="ECO:0000256" key="1">
    <source>
        <dbReference type="SAM" id="Phobius"/>
    </source>
</evidence>
<gene>
    <name evidence="2" type="ORF">C4B60_20210</name>
</gene>
<dbReference type="OrthoDB" id="2339428at2"/>
<dbReference type="Gene3D" id="3.20.20.370">
    <property type="entry name" value="Glycoside hydrolase/deacetylase"/>
    <property type="match status" value="1"/>
</dbReference>
<keyword evidence="1" id="KW-0812">Transmembrane</keyword>
<feature type="transmembrane region" description="Helical" evidence="1">
    <location>
        <begin position="556"/>
        <end position="578"/>
    </location>
</feature>
<reference evidence="2 3" key="1">
    <citation type="submission" date="2018-02" db="EMBL/GenBank/DDBJ databases">
        <title>Jeotgalibacillus proteolyticum sp. nov. a protease producing bacterium isolated from ocean sediments of Laizhou Bay.</title>
        <authorList>
            <person name="Li Y."/>
        </authorList>
    </citation>
    <scope>NUCLEOTIDE SEQUENCE [LARGE SCALE GENOMIC DNA]</scope>
    <source>
        <strain evidence="2 3">22-7</strain>
    </source>
</reference>
<dbReference type="InterPro" id="IPR011330">
    <property type="entry name" value="Glyco_hydro/deAcase_b/a-brl"/>
</dbReference>
<accession>A0A2S5G6S1</accession>